<dbReference type="InterPro" id="IPR041232">
    <property type="entry name" value="NPL"/>
</dbReference>
<dbReference type="Pfam" id="PF17800">
    <property type="entry name" value="NPL"/>
    <property type="match status" value="1"/>
</dbReference>
<organism evidence="3 4">
    <name type="scientific">Prymnesium parvum</name>
    <name type="common">Toxic golden alga</name>
    <dbReference type="NCBI Taxonomy" id="97485"/>
    <lineage>
        <taxon>Eukaryota</taxon>
        <taxon>Haptista</taxon>
        <taxon>Haptophyta</taxon>
        <taxon>Prymnesiophyceae</taxon>
        <taxon>Prymnesiales</taxon>
        <taxon>Prymnesiaceae</taxon>
        <taxon>Prymnesium</taxon>
    </lineage>
</organism>
<name>A0AB34JUM1_PRYPA</name>
<sequence length="268" mass="27554">MAPSKLIALTVRPNEPCRVDLPPCSALEIKQAALAHASPRGRAVLECDLATHRFVLCSIPPCGPLQASLSTIVTNDPAHAAWMFLRARGSSEFHVLGRMEVDGGGGAGGRARRRAARAGGEEGEEMDVTDSGWALAQPKSSAEGGRGGEAEGGLSADEVADIEVLLPNGEELEYPSDASSEGFIRWMQAKPRKPSAGKPAAAAAAEVKSSPHGGGRAARRRAAQRRQSSGGSTTREGAVASEGPGGVGKGGQPKAGIAARKGGVNKRR</sequence>
<evidence type="ECO:0000256" key="1">
    <source>
        <dbReference type="SAM" id="MobiDB-lite"/>
    </source>
</evidence>
<keyword evidence="4" id="KW-1185">Reference proteome</keyword>
<dbReference type="Proteomes" id="UP001515480">
    <property type="component" value="Unassembled WGS sequence"/>
</dbReference>
<evidence type="ECO:0000313" key="3">
    <source>
        <dbReference type="EMBL" id="KAL1524603.1"/>
    </source>
</evidence>
<reference evidence="3 4" key="1">
    <citation type="journal article" date="2024" name="Science">
        <title>Giant polyketide synthase enzymes in the biosynthesis of giant marine polyether toxins.</title>
        <authorList>
            <person name="Fallon T.R."/>
            <person name="Shende V.V."/>
            <person name="Wierzbicki I.H."/>
            <person name="Pendleton A.L."/>
            <person name="Watervoot N.F."/>
            <person name="Auber R.P."/>
            <person name="Gonzalez D.J."/>
            <person name="Wisecaver J.H."/>
            <person name="Moore B.S."/>
        </authorList>
    </citation>
    <scope>NUCLEOTIDE SEQUENCE [LARGE SCALE GENOMIC DNA]</scope>
    <source>
        <strain evidence="3 4">12B1</strain>
    </source>
</reference>
<feature type="region of interest" description="Disordered" evidence="1">
    <location>
        <begin position="103"/>
        <end position="158"/>
    </location>
</feature>
<dbReference type="EMBL" id="JBGBPQ010000005">
    <property type="protein sequence ID" value="KAL1524603.1"/>
    <property type="molecule type" value="Genomic_DNA"/>
</dbReference>
<feature type="domain" description="Nucleoplasmin-like" evidence="2">
    <location>
        <begin position="8"/>
        <end position="98"/>
    </location>
</feature>
<feature type="compositionally biased region" description="Gly residues" evidence="1">
    <location>
        <begin position="243"/>
        <end position="253"/>
    </location>
</feature>
<comment type="caution">
    <text evidence="3">The sequence shown here is derived from an EMBL/GenBank/DDBJ whole genome shotgun (WGS) entry which is preliminary data.</text>
</comment>
<gene>
    <name evidence="3" type="ORF">AB1Y20_019492</name>
</gene>
<proteinExistence type="predicted"/>
<protein>
    <recommendedName>
        <fullName evidence="2">Nucleoplasmin-like domain-containing protein</fullName>
    </recommendedName>
</protein>
<evidence type="ECO:0000313" key="4">
    <source>
        <dbReference type="Proteomes" id="UP001515480"/>
    </source>
</evidence>
<evidence type="ECO:0000259" key="2">
    <source>
        <dbReference type="Pfam" id="PF17800"/>
    </source>
</evidence>
<feature type="compositionally biased region" description="Low complexity" evidence="1">
    <location>
        <begin position="196"/>
        <end position="211"/>
    </location>
</feature>
<accession>A0AB34JUM1</accession>
<feature type="region of interest" description="Disordered" evidence="1">
    <location>
        <begin position="188"/>
        <end position="268"/>
    </location>
</feature>
<dbReference type="AlphaFoldDB" id="A0AB34JUM1"/>